<dbReference type="AlphaFoldDB" id="A0AAW0SLL9"/>
<reference evidence="2 3" key="1">
    <citation type="submission" date="2023-03" db="EMBL/GenBank/DDBJ databases">
        <title>High-quality genome of Scylla paramamosain provides insights in environmental adaptation.</title>
        <authorList>
            <person name="Zhang L."/>
        </authorList>
    </citation>
    <scope>NUCLEOTIDE SEQUENCE [LARGE SCALE GENOMIC DNA]</scope>
    <source>
        <strain evidence="2">LZ_2023a</strain>
        <tissue evidence="2">Muscle</tissue>
    </source>
</reference>
<keyword evidence="3" id="KW-1185">Reference proteome</keyword>
<evidence type="ECO:0000313" key="3">
    <source>
        <dbReference type="Proteomes" id="UP001487740"/>
    </source>
</evidence>
<gene>
    <name evidence="2" type="ORF">O3P69_008595</name>
</gene>
<feature type="region of interest" description="Disordered" evidence="1">
    <location>
        <begin position="1"/>
        <end position="35"/>
    </location>
</feature>
<name>A0AAW0SLL9_SCYPA</name>
<dbReference type="Proteomes" id="UP001487740">
    <property type="component" value="Unassembled WGS sequence"/>
</dbReference>
<organism evidence="2 3">
    <name type="scientific">Scylla paramamosain</name>
    <name type="common">Mud crab</name>
    <dbReference type="NCBI Taxonomy" id="85552"/>
    <lineage>
        <taxon>Eukaryota</taxon>
        <taxon>Metazoa</taxon>
        <taxon>Ecdysozoa</taxon>
        <taxon>Arthropoda</taxon>
        <taxon>Crustacea</taxon>
        <taxon>Multicrustacea</taxon>
        <taxon>Malacostraca</taxon>
        <taxon>Eumalacostraca</taxon>
        <taxon>Eucarida</taxon>
        <taxon>Decapoda</taxon>
        <taxon>Pleocyemata</taxon>
        <taxon>Brachyura</taxon>
        <taxon>Eubrachyura</taxon>
        <taxon>Portunoidea</taxon>
        <taxon>Portunidae</taxon>
        <taxon>Portuninae</taxon>
        <taxon>Scylla</taxon>
    </lineage>
</organism>
<comment type="caution">
    <text evidence="2">The sequence shown here is derived from an EMBL/GenBank/DDBJ whole genome shotgun (WGS) entry which is preliminary data.</text>
</comment>
<feature type="region of interest" description="Disordered" evidence="1">
    <location>
        <begin position="79"/>
        <end position="99"/>
    </location>
</feature>
<protein>
    <submittedName>
        <fullName evidence="2">Uncharacterized protein</fullName>
    </submittedName>
</protein>
<evidence type="ECO:0000256" key="1">
    <source>
        <dbReference type="SAM" id="MobiDB-lite"/>
    </source>
</evidence>
<dbReference type="EMBL" id="JARAKH010000049">
    <property type="protein sequence ID" value="KAK8375976.1"/>
    <property type="molecule type" value="Genomic_DNA"/>
</dbReference>
<sequence>MESEEEDGKKGRGEAVTDRLEVTGGKVGHGGNGSPSPLSYTTLLCALCNDSHSLPRQMLKGGRPRRRSSLVLTCRALRSHAGDVPEAPHLQAPRSNNGE</sequence>
<accession>A0AAW0SLL9</accession>
<evidence type="ECO:0000313" key="2">
    <source>
        <dbReference type="EMBL" id="KAK8375976.1"/>
    </source>
</evidence>
<feature type="compositionally biased region" description="Basic and acidic residues" evidence="1">
    <location>
        <begin position="7"/>
        <end position="21"/>
    </location>
</feature>
<proteinExistence type="predicted"/>